<sequence>MEQGLSGLPLWFVLACLATLGAIWGSFAGALCRRWPEGRSITSGRSHCDSCGAQIAAFDLIPILSFLALKGKCRNCRSRFTVGTEFAGLCIGAFTALWFPPAQAFAAAIFGWFLLPLAILDYRHLWLPNALLFLLLLGAAIFAPLLISDITWTDRLIGGIAGFATLEALRQLYHVIRRKEGMGAGDPKLLSVLGVWLGWQLLPLTVLVASFVGLAVALLSSHRNESEPLEYPLGTFLAFAAFIVVCLP</sequence>
<dbReference type="PANTHER" id="PTHR30487">
    <property type="entry name" value="TYPE 4 PREPILIN-LIKE PROTEINS LEADER PEPTIDE-PROCESSING ENZYME"/>
    <property type="match status" value="1"/>
</dbReference>
<keyword evidence="9" id="KW-0378">Hydrolase</keyword>
<evidence type="ECO:0000256" key="5">
    <source>
        <dbReference type="ARBA" id="ARBA00022692"/>
    </source>
</evidence>
<keyword evidence="3" id="KW-1003">Cell membrane</keyword>
<dbReference type="GO" id="GO:0005886">
    <property type="term" value="C:plasma membrane"/>
    <property type="evidence" value="ECO:0007669"/>
    <property type="project" value="UniProtKB-SubCell"/>
</dbReference>
<comment type="subcellular location">
    <subcellularLocation>
        <location evidence="1">Cell inner membrane</location>
        <topology evidence="1">Multi-pass membrane protein</topology>
    </subcellularLocation>
    <subcellularLocation>
        <location evidence="9">Cell membrane</location>
        <topology evidence="9">Multi-pass membrane protein</topology>
    </subcellularLocation>
</comment>
<evidence type="ECO:0000256" key="1">
    <source>
        <dbReference type="ARBA" id="ARBA00004429"/>
    </source>
</evidence>
<comment type="catalytic activity">
    <reaction evidence="9">
        <text>Typically cleaves a -Gly-|-Phe- bond to release an N-terminal, basic peptide of 5-8 residues from type IV prepilin, and then N-methylates the new N-terminal amino group, the methyl donor being S-adenosyl-L-methionine.</text>
        <dbReference type="EC" id="3.4.23.43"/>
    </reaction>
</comment>
<keyword evidence="9" id="KW-0489">Methyltransferase</keyword>
<dbReference type="Proteomes" id="UP000320160">
    <property type="component" value="Unassembled WGS sequence"/>
</dbReference>
<keyword evidence="9" id="KW-0808">Transferase</keyword>
<feature type="domain" description="Prepilin type IV endopeptidase peptidase" evidence="11">
    <location>
        <begin position="109"/>
        <end position="218"/>
    </location>
</feature>
<dbReference type="InterPro" id="IPR000045">
    <property type="entry name" value="Prepilin_IV_endopep_pep"/>
</dbReference>
<dbReference type="InterPro" id="IPR050882">
    <property type="entry name" value="Prepilin_peptidase/N-MTase"/>
</dbReference>
<dbReference type="Pfam" id="PF01478">
    <property type="entry name" value="Peptidase_A24"/>
    <property type="match status" value="1"/>
</dbReference>
<dbReference type="GO" id="GO:0008168">
    <property type="term" value="F:methyltransferase activity"/>
    <property type="evidence" value="ECO:0007669"/>
    <property type="project" value="UniProtKB-KW"/>
</dbReference>
<protein>
    <recommendedName>
        <fullName evidence="9">Prepilin leader peptidase/N-methyltransferase</fullName>
        <ecNumber evidence="9">2.1.1.-</ecNumber>
        <ecNumber evidence="9">3.4.23.43</ecNumber>
    </recommendedName>
</protein>
<keyword evidence="7 10" id="KW-0472">Membrane</keyword>
<keyword evidence="4" id="KW-0997">Cell inner membrane</keyword>
<feature type="transmembrane region" description="Helical" evidence="10">
    <location>
        <begin position="156"/>
        <end position="173"/>
    </location>
</feature>
<keyword evidence="14" id="KW-1185">Reference proteome</keyword>
<evidence type="ECO:0000256" key="2">
    <source>
        <dbReference type="ARBA" id="ARBA00005801"/>
    </source>
</evidence>
<dbReference type="Gene3D" id="1.20.120.1220">
    <property type="match status" value="1"/>
</dbReference>
<comment type="function">
    <text evidence="9">Plays an essential role in type IV pili and type II pseudopili formation by proteolytically removing the leader sequence from substrate proteins and subsequently monomethylating the alpha-amino group of the newly exposed N-terminal phenylalanine.</text>
</comment>
<feature type="transmembrane region" description="Helical" evidence="10">
    <location>
        <begin position="130"/>
        <end position="150"/>
    </location>
</feature>
<proteinExistence type="inferred from homology"/>
<evidence type="ECO:0000256" key="10">
    <source>
        <dbReference type="SAM" id="Phobius"/>
    </source>
</evidence>
<feature type="transmembrane region" description="Helical" evidence="10">
    <location>
        <begin position="105"/>
        <end position="123"/>
    </location>
</feature>
<gene>
    <name evidence="13" type="ORF">FOM92_02385</name>
</gene>
<evidence type="ECO:0000256" key="8">
    <source>
        <dbReference type="RuleBase" id="RU003793"/>
    </source>
</evidence>
<evidence type="ECO:0000256" key="3">
    <source>
        <dbReference type="ARBA" id="ARBA00022475"/>
    </source>
</evidence>
<dbReference type="EMBL" id="VKKU01000001">
    <property type="protein sequence ID" value="TSB04301.1"/>
    <property type="molecule type" value="Genomic_DNA"/>
</dbReference>
<name>A0A553WHY9_9SPHN</name>
<dbReference type="PANTHER" id="PTHR30487:SF0">
    <property type="entry name" value="PREPILIN LEADER PEPTIDASE_N-METHYLTRANSFERASE-RELATED"/>
    <property type="match status" value="1"/>
</dbReference>
<evidence type="ECO:0000313" key="13">
    <source>
        <dbReference type="EMBL" id="TSB04301.1"/>
    </source>
</evidence>
<dbReference type="EC" id="3.4.23.43" evidence="9"/>
<keyword evidence="5 9" id="KW-0812">Transmembrane</keyword>
<comment type="similarity">
    <text evidence="2 8">Belongs to the peptidase A24 family.</text>
</comment>
<dbReference type="RefSeq" id="WP_143775179.1">
    <property type="nucleotide sequence ID" value="NZ_VKKU01000001.1"/>
</dbReference>
<evidence type="ECO:0000256" key="9">
    <source>
        <dbReference type="RuleBase" id="RU003794"/>
    </source>
</evidence>
<organism evidence="13 14">
    <name type="scientific">Sphingorhabdus contaminans</name>
    <dbReference type="NCBI Taxonomy" id="1343899"/>
    <lineage>
        <taxon>Bacteria</taxon>
        <taxon>Pseudomonadati</taxon>
        <taxon>Pseudomonadota</taxon>
        <taxon>Alphaproteobacteria</taxon>
        <taxon>Sphingomonadales</taxon>
        <taxon>Sphingomonadaceae</taxon>
        <taxon>Sphingorhabdus</taxon>
    </lineage>
</organism>
<evidence type="ECO:0000256" key="7">
    <source>
        <dbReference type="ARBA" id="ARBA00023136"/>
    </source>
</evidence>
<feature type="transmembrane region" description="Helical" evidence="10">
    <location>
        <begin position="231"/>
        <end position="247"/>
    </location>
</feature>
<dbReference type="GO" id="GO:0006465">
    <property type="term" value="P:signal peptide processing"/>
    <property type="evidence" value="ECO:0007669"/>
    <property type="project" value="TreeGrafter"/>
</dbReference>
<dbReference type="PRINTS" id="PR00864">
    <property type="entry name" value="PREPILNPTASE"/>
</dbReference>
<keyword evidence="9" id="KW-0511">Multifunctional enzyme</keyword>
<dbReference type="GO" id="GO:0004190">
    <property type="term" value="F:aspartic-type endopeptidase activity"/>
    <property type="evidence" value="ECO:0007669"/>
    <property type="project" value="UniProtKB-EC"/>
</dbReference>
<comment type="caution">
    <text evidence="13">The sequence shown here is derived from an EMBL/GenBank/DDBJ whole genome shotgun (WGS) entry which is preliminary data.</text>
</comment>
<keyword evidence="9" id="KW-0645">Protease</keyword>
<feature type="transmembrane region" description="Helical" evidence="10">
    <location>
        <begin position="193"/>
        <end position="219"/>
    </location>
</feature>
<dbReference type="OrthoDB" id="9789291at2"/>
<dbReference type="Pfam" id="PF06750">
    <property type="entry name" value="A24_N_bact"/>
    <property type="match status" value="1"/>
</dbReference>
<dbReference type="AlphaFoldDB" id="A0A553WHY9"/>
<accession>A0A553WHY9</accession>
<evidence type="ECO:0000313" key="14">
    <source>
        <dbReference type="Proteomes" id="UP000320160"/>
    </source>
</evidence>
<evidence type="ECO:0000256" key="4">
    <source>
        <dbReference type="ARBA" id="ARBA00022519"/>
    </source>
</evidence>
<dbReference type="GO" id="GO:0032259">
    <property type="term" value="P:methylation"/>
    <property type="evidence" value="ECO:0007669"/>
    <property type="project" value="UniProtKB-KW"/>
</dbReference>
<dbReference type="InterPro" id="IPR014032">
    <property type="entry name" value="Peptidase_A24A_bac"/>
</dbReference>
<dbReference type="InterPro" id="IPR010627">
    <property type="entry name" value="Prepilin_pept_A24_N"/>
</dbReference>
<evidence type="ECO:0000259" key="11">
    <source>
        <dbReference type="Pfam" id="PF01478"/>
    </source>
</evidence>
<evidence type="ECO:0000259" key="12">
    <source>
        <dbReference type="Pfam" id="PF06750"/>
    </source>
</evidence>
<dbReference type="EC" id="2.1.1.-" evidence="9"/>
<reference evidence="13 14" key="1">
    <citation type="submission" date="2019-07" db="EMBL/GenBank/DDBJ databases">
        <authorList>
            <person name="Park M."/>
        </authorList>
    </citation>
    <scope>NUCLEOTIDE SEQUENCE [LARGE SCALE GENOMIC DNA]</scope>
    <source>
        <strain evidence="13 14">KCTC32445</strain>
    </source>
</reference>
<feature type="domain" description="Prepilin peptidase A24 N-terminal" evidence="12">
    <location>
        <begin position="20"/>
        <end position="94"/>
    </location>
</feature>
<evidence type="ECO:0000256" key="6">
    <source>
        <dbReference type="ARBA" id="ARBA00022989"/>
    </source>
</evidence>
<keyword evidence="6 10" id="KW-1133">Transmembrane helix</keyword>
<feature type="transmembrane region" description="Helical" evidence="10">
    <location>
        <begin position="81"/>
        <end position="99"/>
    </location>
</feature>